<gene>
    <name evidence="1" type="ORF">NHP190003_03900</name>
</gene>
<dbReference type="EMBL" id="AP024814">
    <property type="protein sequence ID" value="BCZ17108.1"/>
    <property type="molecule type" value="Genomic_DNA"/>
</dbReference>
<evidence type="ECO:0000313" key="2">
    <source>
        <dbReference type="Proteomes" id="UP000826775"/>
    </source>
</evidence>
<dbReference type="RefSeq" id="WP_221280151.1">
    <property type="nucleotide sequence ID" value="NZ_AP024814.1"/>
</dbReference>
<accession>A0ABM7SAR6</accession>
<evidence type="ECO:0000313" key="1">
    <source>
        <dbReference type="EMBL" id="BCZ17108.1"/>
    </source>
</evidence>
<dbReference type="Proteomes" id="UP000826775">
    <property type="component" value="Chromosome"/>
</dbReference>
<keyword evidence="2" id="KW-1185">Reference proteome</keyword>
<reference evidence="1 2" key="1">
    <citation type="submission" date="2021-07" db="EMBL/GenBank/DDBJ databases">
        <title>Novel Helicobacter sp. Isolated from a dog.</title>
        <authorList>
            <person name="Rimbara E."/>
            <person name="Suzuki M."/>
        </authorList>
    </citation>
    <scope>NUCLEOTIDE SEQUENCE [LARGE SCALE GENOMIC DNA]</scope>
    <source>
        <strain evidence="2">NHP19-003</strain>
    </source>
</reference>
<sequence length="68" mass="7912">MKKVRLNRHIWLVPTITFLLFCCVLLLLLVYTFSSTQSVFSAIDTVKKSPASAKELRQELSKRMRLLQ</sequence>
<name>A0ABM7SAR6_9HELI</name>
<protein>
    <submittedName>
        <fullName evidence="1">Uncharacterized protein</fullName>
    </submittedName>
</protein>
<organism evidence="1 2">
    <name type="scientific">Helicobacter gastrocanis</name>
    <dbReference type="NCBI Taxonomy" id="2849641"/>
    <lineage>
        <taxon>Bacteria</taxon>
        <taxon>Pseudomonadati</taxon>
        <taxon>Campylobacterota</taxon>
        <taxon>Epsilonproteobacteria</taxon>
        <taxon>Campylobacterales</taxon>
        <taxon>Helicobacteraceae</taxon>
        <taxon>Helicobacter</taxon>
    </lineage>
</organism>
<proteinExistence type="predicted"/>